<dbReference type="OrthoDB" id="3885310at2759"/>
<reference evidence="4 5" key="1">
    <citation type="journal article" date="2012" name="BMC Genomics">
        <title>Tools to kill: Genome of one of the most destructive plant pathogenic fungi Macrophomina phaseolina.</title>
        <authorList>
            <person name="Islam M.S."/>
            <person name="Haque M.S."/>
            <person name="Islam M.M."/>
            <person name="Emdad E.M."/>
            <person name="Halim A."/>
            <person name="Hossen Q.M.M."/>
            <person name="Hossain M.Z."/>
            <person name="Ahmed B."/>
            <person name="Rahim S."/>
            <person name="Rahman M.S."/>
            <person name="Alam M.M."/>
            <person name="Hou S."/>
            <person name="Wan X."/>
            <person name="Saito J.A."/>
            <person name="Alam M."/>
        </authorList>
    </citation>
    <scope>NUCLEOTIDE SEQUENCE [LARGE SCALE GENOMIC DNA]</scope>
    <source>
        <strain evidence="4 5">MS6</strain>
    </source>
</reference>
<dbReference type="eggNOG" id="ENOG502SN7E">
    <property type="taxonomic scope" value="Eukaryota"/>
</dbReference>
<evidence type="ECO:0000313" key="4">
    <source>
        <dbReference type="EMBL" id="EKG16095.1"/>
    </source>
</evidence>
<sequence>MESTKATLSAKRTPPPGSNPVDPNGLFIALGPLSVPHATPPTLGTKTSYRGRWILLHQQFIDRRPWELPLVNSGEDTGSSVSFTIYGYCTHVSPAPSRTMHPALSVSHELPFDFCPGTFDWIFDLEEFEHWIDKVHSWQLRCVGPPGSGKTTLSALALARLRERFRGQKEAVAAIFLLDDVNYSHEGRFCEDLLDSVYCQLSSRQPHPEDLATSFYATYRDAREHGKQNVLHLLRKALAARLAILERAFLVLDDIDRCYESSALEAELSRLQELGLKILVTSRVPLNTSVLEYRCDTGVHGKEEWEVPCCKVCWWCSKCKYDIICHGCKEAGHVCKSCGKEGLLVEPYEKIDLMISIPDPVLYSFVSFSLESVHGDLNLQTPGQNLPPISPLGSLIRKHAGGTYAEILVNMMVDRAEGNIGFARLLLELVHESCSIEEVEDSIRGAGDRIPKRILDYFDAGIGKIQERPVKAERDLGLKAISVAATCEECCYKTFDEVKQELGEGTRKAGADHLAPIRVVDDVIRAANGLLVQMEGEDRRVAPYNTYFGIYVRQNYNTALFWEHTLMKAHHERSNSRTHEFAGMGKTNTLGAGKLLKVRKHIKAVSKLLKKKKDKANLKEYTGFKLSRRITGAFG</sequence>
<comment type="caution">
    <text evidence="4">The sequence shown here is derived from an EMBL/GenBank/DDBJ whole genome shotgun (WGS) entry which is preliminary data.</text>
</comment>
<evidence type="ECO:0000256" key="1">
    <source>
        <dbReference type="ARBA" id="ARBA00022737"/>
    </source>
</evidence>
<dbReference type="Proteomes" id="UP000007129">
    <property type="component" value="Unassembled WGS sequence"/>
</dbReference>
<proteinExistence type="predicted"/>
<protein>
    <recommendedName>
        <fullName evidence="3">Nephrocystin 3-like N-terminal domain-containing protein</fullName>
    </recommendedName>
</protein>
<evidence type="ECO:0000259" key="3">
    <source>
        <dbReference type="Pfam" id="PF24883"/>
    </source>
</evidence>
<name>K2SGZ1_MACPH</name>
<dbReference type="HOGENOM" id="CLU_035437_0_0_1"/>
<dbReference type="InParanoid" id="K2SGZ1"/>
<dbReference type="SUPFAM" id="SSF52540">
    <property type="entry name" value="P-loop containing nucleoside triphosphate hydrolases"/>
    <property type="match status" value="1"/>
</dbReference>
<dbReference type="PANTHER" id="PTHR10039">
    <property type="entry name" value="AMELOGENIN"/>
    <property type="match status" value="1"/>
</dbReference>
<dbReference type="InterPro" id="IPR056884">
    <property type="entry name" value="NPHP3-like_N"/>
</dbReference>
<gene>
    <name evidence="4" type="ORF">MPH_06661</name>
</gene>
<dbReference type="Pfam" id="PF24883">
    <property type="entry name" value="NPHP3_N"/>
    <property type="match status" value="1"/>
</dbReference>
<keyword evidence="1" id="KW-0677">Repeat</keyword>
<dbReference type="EMBL" id="AHHD01000285">
    <property type="protein sequence ID" value="EKG16095.1"/>
    <property type="molecule type" value="Genomic_DNA"/>
</dbReference>
<dbReference type="AlphaFoldDB" id="K2SGZ1"/>
<dbReference type="PANTHER" id="PTHR10039:SF14">
    <property type="entry name" value="NACHT DOMAIN-CONTAINING PROTEIN"/>
    <property type="match status" value="1"/>
</dbReference>
<feature type="region of interest" description="Disordered" evidence="2">
    <location>
        <begin position="1"/>
        <end position="23"/>
    </location>
</feature>
<dbReference type="InterPro" id="IPR027417">
    <property type="entry name" value="P-loop_NTPase"/>
</dbReference>
<feature type="domain" description="Nephrocystin 3-like N-terminal" evidence="3">
    <location>
        <begin position="117"/>
        <end position="283"/>
    </location>
</feature>
<organism evidence="4 5">
    <name type="scientific">Macrophomina phaseolina (strain MS6)</name>
    <name type="common">Charcoal rot fungus</name>
    <dbReference type="NCBI Taxonomy" id="1126212"/>
    <lineage>
        <taxon>Eukaryota</taxon>
        <taxon>Fungi</taxon>
        <taxon>Dikarya</taxon>
        <taxon>Ascomycota</taxon>
        <taxon>Pezizomycotina</taxon>
        <taxon>Dothideomycetes</taxon>
        <taxon>Dothideomycetes incertae sedis</taxon>
        <taxon>Botryosphaeriales</taxon>
        <taxon>Botryosphaeriaceae</taxon>
        <taxon>Macrophomina</taxon>
    </lineage>
</organism>
<evidence type="ECO:0000256" key="2">
    <source>
        <dbReference type="SAM" id="MobiDB-lite"/>
    </source>
</evidence>
<dbReference type="Gene3D" id="3.40.50.300">
    <property type="entry name" value="P-loop containing nucleotide triphosphate hydrolases"/>
    <property type="match status" value="1"/>
</dbReference>
<dbReference type="VEuPathDB" id="FungiDB:MPH_06661"/>
<evidence type="ECO:0000313" key="5">
    <source>
        <dbReference type="Proteomes" id="UP000007129"/>
    </source>
</evidence>
<accession>K2SGZ1</accession>